<dbReference type="GO" id="GO:0005886">
    <property type="term" value="C:plasma membrane"/>
    <property type="evidence" value="ECO:0007669"/>
    <property type="project" value="UniProtKB-SubCell"/>
</dbReference>
<comment type="caution">
    <text evidence="7">Lacks conserved residue(s) required for the propagation of feature annotation.</text>
</comment>
<dbReference type="InterPro" id="IPR055348">
    <property type="entry name" value="DctQ"/>
</dbReference>
<evidence type="ECO:0000256" key="2">
    <source>
        <dbReference type="ARBA" id="ARBA00022448"/>
    </source>
</evidence>
<evidence type="ECO:0000256" key="7">
    <source>
        <dbReference type="RuleBase" id="RU369079"/>
    </source>
</evidence>
<comment type="function">
    <text evidence="7">Part of the tripartite ATP-independent periplasmic (TRAP) transport system.</text>
</comment>
<feature type="transmembrane region" description="Helical" evidence="7">
    <location>
        <begin position="12"/>
        <end position="35"/>
    </location>
</feature>
<dbReference type="AlphaFoldDB" id="A0A3B0MKF1"/>
<evidence type="ECO:0000256" key="6">
    <source>
        <dbReference type="ARBA" id="ARBA00023136"/>
    </source>
</evidence>
<keyword evidence="5 7" id="KW-1133">Transmembrane helix</keyword>
<comment type="similarity">
    <text evidence="7">Belongs to the TRAP transporter small permease family.</text>
</comment>
<name>A0A3B0MKF1_9RHOB</name>
<reference evidence="10" key="1">
    <citation type="submission" date="2018-08" db="EMBL/GenBank/DDBJ databases">
        <authorList>
            <person name="Rodrigo-Torres L."/>
            <person name="Arahal R. D."/>
            <person name="Lucena T."/>
        </authorList>
    </citation>
    <scope>NUCLEOTIDE SEQUENCE [LARGE SCALE GENOMIC DNA]</scope>
    <source>
        <strain evidence="10">CECT 7235</strain>
    </source>
</reference>
<evidence type="ECO:0000313" key="10">
    <source>
        <dbReference type="Proteomes" id="UP000272908"/>
    </source>
</evidence>
<accession>A0A3B0MKF1</accession>
<feature type="transmembrane region" description="Helical" evidence="7">
    <location>
        <begin position="115"/>
        <end position="134"/>
    </location>
</feature>
<dbReference type="GO" id="GO:0022857">
    <property type="term" value="F:transmembrane transporter activity"/>
    <property type="evidence" value="ECO:0007669"/>
    <property type="project" value="UniProtKB-UniRule"/>
</dbReference>
<evidence type="ECO:0000259" key="8">
    <source>
        <dbReference type="Pfam" id="PF04290"/>
    </source>
</evidence>
<keyword evidence="6 7" id="KW-0472">Membrane</keyword>
<dbReference type="Pfam" id="PF04290">
    <property type="entry name" value="DctQ"/>
    <property type="match status" value="1"/>
</dbReference>
<evidence type="ECO:0000256" key="4">
    <source>
        <dbReference type="ARBA" id="ARBA00022692"/>
    </source>
</evidence>
<keyword evidence="10" id="KW-1185">Reference proteome</keyword>
<evidence type="ECO:0000256" key="3">
    <source>
        <dbReference type="ARBA" id="ARBA00022475"/>
    </source>
</evidence>
<keyword evidence="7" id="KW-0997">Cell inner membrane</keyword>
<feature type="domain" description="Tripartite ATP-independent periplasmic transporters DctQ component" evidence="8">
    <location>
        <begin position="66"/>
        <end position="176"/>
    </location>
</feature>
<dbReference type="Proteomes" id="UP000272908">
    <property type="component" value="Unassembled WGS sequence"/>
</dbReference>
<feature type="transmembrane region" description="Helical" evidence="7">
    <location>
        <begin position="154"/>
        <end position="176"/>
    </location>
</feature>
<keyword evidence="4 7" id="KW-0812">Transmembrane</keyword>
<organism evidence="9 10">
    <name type="scientific">Roseinatronobacter ekhonensis</name>
    <dbReference type="NCBI Taxonomy" id="254356"/>
    <lineage>
        <taxon>Bacteria</taxon>
        <taxon>Pseudomonadati</taxon>
        <taxon>Pseudomonadota</taxon>
        <taxon>Alphaproteobacteria</taxon>
        <taxon>Rhodobacterales</taxon>
        <taxon>Paracoccaceae</taxon>
        <taxon>Roseinatronobacter</taxon>
    </lineage>
</organism>
<evidence type="ECO:0000256" key="5">
    <source>
        <dbReference type="ARBA" id="ARBA00022989"/>
    </source>
</evidence>
<gene>
    <name evidence="9" type="ORF">ROE7235_01306</name>
</gene>
<protein>
    <recommendedName>
        <fullName evidence="7">TRAP transporter small permease protein</fullName>
    </recommendedName>
</protein>
<proteinExistence type="inferred from homology"/>
<keyword evidence="3" id="KW-1003">Cell membrane</keyword>
<sequence length="197" mass="21469">MKVMHRFISTLARGMALLGGTVLAALVIMTCLSILGRQANTLMHMDLVQSLAPGFAEWALGTGLGPIFGDYEITEMGMAFALFCFLPLCQLTVGHARVDVFTSFLSARSNRILRFLTEIALAVALVLIAWRLQVATEARMSTGQTTYLLEWPVWWAYAASSVAAWAGVVVAVYMVWVRTVEVARGQDIIGDGGEAEH</sequence>
<comment type="subunit">
    <text evidence="7">The complex comprises the extracytoplasmic solute receptor protein and the two transmembrane proteins.</text>
</comment>
<dbReference type="EMBL" id="UIHC01000009">
    <property type="protein sequence ID" value="SUZ31557.1"/>
    <property type="molecule type" value="Genomic_DNA"/>
</dbReference>
<keyword evidence="2 7" id="KW-0813">Transport</keyword>
<comment type="subcellular location">
    <subcellularLocation>
        <location evidence="7">Cell inner membrane</location>
        <topology evidence="7">Multi-pass membrane protein</topology>
    </subcellularLocation>
    <subcellularLocation>
        <location evidence="1">Cell membrane</location>
        <topology evidence="1">Multi-pass membrane protein</topology>
    </subcellularLocation>
</comment>
<evidence type="ECO:0000256" key="1">
    <source>
        <dbReference type="ARBA" id="ARBA00004651"/>
    </source>
</evidence>
<evidence type="ECO:0000313" key="9">
    <source>
        <dbReference type="EMBL" id="SUZ31557.1"/>
    </source>
</evidence>